<evidence type="ECO:0000256" key="2">
    <source>
        <dbReference type="ARBA" id="ARBA00001974"/>
    </source>
</evidence>
<dbReference type="Gene3D" id="3.90.1010.20">
    <property type="match status" value="1"/>
</dbReference>
<feature type="chain" id="PRO_5039613849" description="Urocanate reductase" evidence="9">
    <location>
        <begin position="19"/>
        <end position="638"/>
    </location>
</feature>
<dbReference type="InterPro" id="IPR036188">
    <property type="entry name" value="FAD/NAD-bd_sf"/>
</dbReference>
<dbReference type="EC" id="1.3.99.33" evidence="3"/>
<dbReference type="Gene3D" id="3.50.50.60">
    <property type="entry name" value="FAD/NAD(P)-binding domain"/>
    <property type="match status" value="1"/>
</dbReference>
<accession>E7ML81</accession>
<sequence>MKKALLGAIVSFSLFLTACGGSSKGYSFKAGTYEGSGTGKNGSIKVSVEVSNDSIKKVDILEQNETPSIAKDALEKIPQDIVKEQSLAIDTISGATITSQGILDAVKDALSSSGVDMNKLTQKTASTNNQVEEVEADIVVIGAGGAGTAAALRAAQEGKKVMLLEKTATPMGASTLAGGMFAADSRLQQEQGKTVDKSWLYEQYYKASNGYMNSLLVDHIIDEAGNTVNWLLDNHMELNLVDAGSGAAYNHVGMPATLHGYNEGGSVALKKLVQEFENAGGEVRWLTPAYEIQKDDNGVKAVLAKKEDGSTLKINTKAAIIATGGYGGNKEMLEKYIGDQYTMGEVAQNTGDGINMAYSLGAGRSGLGVTQYFWETFKPEEIGQMAQILGNDWFSMTAFTMFPFLRVNALGQRYSDETKVTSFSEHGGEIAQQPGQYEYAIIDSSILKKIAQSGVAVIEDQYASWVGNEQFYMEFNEPNSTDAMYAQQHTPIDFTTTLDKLLDTKVVYKGNTIDELAKSMDVDADTLQASINQYNQAIVTGHDDAYAANTSRLVEVKEGPYYAVKYVARNLGTLGGISINENMQVLDKDFNVIKGLYAAGADAGGMYGKAYVDFEGGTLGFAYTSGRLAGERAAKDIK</sequence>
<dbReference type="eggNOG" id="COG1053">
    <property type="taxonomic scope" value="Bacteria"/>
</dbReference>
<protein>
    <recommendedName>
        <fullName evidence="4">Urocanate reductase</fullName>
        <ecNumber evidence="3">1.3.99.33</ecNumber>
    </recommendedName>
</protein>
<dbReference type="GO" id="GO:0033765">
    <property type="term" value="F:steroid dehydrogenase activity, acting on the CH-CH group of donors"/>
    <property type="evidence" value="ECO:0007669"/>
    <property type="project" value="UniProtKB-ARBA"/>
</dbReference>
<keyword evidence="6" id="KW-0274">FAD</keyword>
<dbReference type="SUPFAM" id="SSF51905">
    <property type="entry name" value="FAD/NAD(P)-binding domain"/>
    <property type="match status" value="1"/>
</dbReference>
<comment type="catalytic activity">
    <reaction evidence="8">
        <text>dihydrourocanate + A = urocanate + AH2</text>
        <dbReference type="Rhea" id="RHEA:36059"/>
        <dbReference type="ChEBI" id="CHEBI:13193"/>
        <dbReference type="ChEBI" id="CHEBI:17499"/>
        <dbReference type="ChEBI" id="CHEBI:27247"/>
        <dbReference type="ChEBI" id="CHEBI:72991"/>
        <dbReference type="EC" id="1.3.99.33"/>
    </reaction>
</comment>
<name>E7ML81_9FIRM</name>
<dbReference type="HOGENOM" id="CLU_011398_4_0_9"/>
<dbReference type="Pfam" id="PF04205">
    <property type="entry name" value="FMN_bind"/>
    <property type="match status" value="1"/>
</dbReference>
<gene>
    <name evidence="11" type="ORF">HMPREF9430_00372</name>
</gene>
<dbReference type="InterPro" id="IPR003953">
    <property type="entry name" value="FAD-dep_OxRdtase_2_FAD-bd"/>
</dbReference>
<organism evidence="11 12">
    <name type="scientific">Solobacterium moorei F0204</name>
    <dbReference type="NCBI Taxonomy" id="706433"/>
    <lineage>
        <taxon>Bacteria</taxon>
        <taxon>Bacillati</taxon>
        <taxon>Bacillota</taxon>
        <taxon>Erysipelotrichia</taxon>
        <taxon>Erysipelotrichales</taxon>
        <taxon>Erysipelotrichaceae</taxon>
        <taxon>Solobacterium</taxon>
    </lineage>
</organism>
<dbReference type="GO" id="GO:0008202">
    <property type="term" value="P:steroid metabolic process"/>
    <property type="evidence" value="ECO:0007669"/>
    <property type="project" value="UniProtKB-ARBA"/>
</dbReference>
<keyword evidence="12" id="KW-1185">Reference proteome</keyword>
<feature type="domain" description="FMN-binding" evidence="10">
    <location>
        <begin position="39"/>
        <end position="113"/>
    </location>
</feature>
<evidence type="ECO:0000256" key="6">
    <source>
        <dbReference type="ARBA" id="ARBA00022827"/>
    </source>
</evidence>
<comment type="cofactor">
    <cofactor evidence="2">
        <name>FAD</name>
        <dbReference type="ChEBI" id="CHEBI:57692"/>
    </cofactor>
</comment>
<dbReference type="PROSITE" id="PS51257">
    <property type="entry name" value="PROKAR_LIPOPROTEIN"/>
    <property type="match status" value="1"/>
</dbReference>
<dbReference type="InterPro" id="IPR007329">
    <property type="entry name" value="FMN-bd"/>
</dbReference>
<dbReference type="RefSeq" id="WP_006525213.1">
    <property type="nucleotide sequence ID" value="NZ_GL637645.1"/>
</dbReference>
<evidence type="ECO:0000313" key="12">
    <source>
        <dbReference type="Proteomes" id="UP000004097"/>
    </source>
</evidence>
<dbReference type="AlphaFoldDB" id="E7ML81"/>
<comment type="cofactor">
    <cofactor evidence="1">
        <name>FMN</name>
        <dbReference type="ChEBI" id="CHEBI:58210"/>
    </cofactor>
</comment>
<keyword evidence="7" id="KW-0560">Oxidoreductase</keyword>
<proteinExistence type="predicted"/>
<dbReference type="Pfam" id="PF00890">
    <property type="entry name" value="FAD_binding_2"/>
    <property type="match status" value="1"/>
</dbReference>
<evidence type="ECO:0000313" key="11">
    <source>
        <dbReference type="EMBL" id="EFW25204.1"/>
    </source>
</evidence>
<evidence type="ECO:0000256" key="8">
    <source>
        <dbReference type="ARBA" id="ARBA00049922"/>
    </source>
</evidence>
<evidence type="ECO:0000256" key="1">
    <source>
        <dbReference type="ARBA" id="ARBA00001917"/>
    </source>
</evidence>
<feature type="signal peptide" evidence="9">
    <location>
        <begin position="1"/>
        <end position="18"/>
    </location>
</feature>
<reference evidence="11 12" key="1">
    <citation type="submission" date="2010-08" db="EMBL/GenBank/DDBJ databases">
        <authorList>
            <person name="Weinstock G."/>
            <person name="Sodergren E."/>
            <person name="Clifton S."/>
            <person name="Fulton L."/>
            <person name="Fulton B."/>
            <person name="Courtney L."/>
            <person name="Fronick C."/>
            <person name="Harrison M."/>
            <person name="Strong C."/>
            <person name="Farmer C."/>
            <person name="Delahaunty K."/>
            <person name="Markovic C."/>
            <person name="Hall O."/>
            <person name="Minx P."/>
            <person name="Tomlinson C."/>
            <person name="Mitreva M."/>
            <person name="Hou S."/>
            <person name="Chen J."/>
            <person name="Wollam A."/>
            <person name="Pepin K.H."/>
            <person name="Johnson M."/>
            <person name="Bhonagiri V."/>
            <person name="Zhang X."/>
            <person name="Suruliraj S."/>
            <person name="Warren W."/>
            <person name="Chinwalla A."/>
            <person name="Mardis E.R."/>
            <person name="Wilson R.K."/>
        </authorList>
    </citation>
    <scope>NUCLEOTIDE SEQUENCE [LARGE SCALE GENOMIC DNA]</scope>
    <source>
        <strain evidence="11 12">F0204</strain>
    </source>
</reference>
<dbReference type="PANTHER" id="PTHR43400:SF10">
    <property type="entry name" value="3-OXOSTEROID 1-DEHYDROGENASE"/>
    <property type="match status" value="1"/>
</dbReference>
<keyword evidence="9" id="KW-0732">Signal</keyword>
<dbReference type="Gene3D" id="3.90.700.10">
    <property type="entry name" value="Succinate dehydrogenase/fumarate reductase flavoprotein, catalytic domain"/>
    <property type="match status" value="1"/>
</dbReference>
<evidence type="ECO:0000256" key="9">
    <source>
        <dbReference type="SAM" id="SignalP"/>
    </source>
</evidence>
<dbReference type="GO" id="GO:0016020">
    <property type="term" value="C:membrane"/>
    <property type="evidence" value="ECO:0007669"/>
    <property type="project" value="InterPro"/>
</dbReference>
<dbReference type="SUPFAM" id="SSF56425">
    <property type="entry name" value="Succinate dehydrogenase/fumarate reductase flavoprotein, catalytic domain"/>
    <property type="match status" value="1"/>
</dbReference>
<evidence type="ECO:0000259" key="10">
    <source>
        <dbReference type="SMART" id="SM00900"/>
    </source>
</evidence>
<comment type="caution">
    <text evidence="11">The sequence shown here is derived from an EMBL/GenBank/DDBJ whole genome shotgun (WGS) entry which is preliminary data.</text>
</comment>
<evidence type="ECO:0000256" key="3">
    <source>
        <dbReference type="ARBA" id="ARBA00013137"/>
    </source>
</evidence>
<dbReference type="EMBL" id="AECQ01000004">
    <property type="protein sequence ID" value="EFW25204.1"/>
    <property type="molecule type" value="Genomic_DNA"/>
</dbReference>
<dbReference type="PRINTS" id="PR00411">
    <property type="entry name" value="PNDRDTASEI"/>
</dbReference>
<keyword evidence="5" id="KW-0285">Flavoprotein</keyword>
<dbReference type="PANTHER" id="PTHR43400">
    <property type="entry name" value="FUMARATE REDUCTASE"/>
    <property type="match status" value="1"/>
</dbReference>
<evidence type="ECO:0000256" key="4">
    <source>
        <dbReference type="ARBA" id="ARBA00015872"/>
    </source>
</evidence>
<dbReference type="STRING" id="706433.HMPREF9430_00372"/>
<dbReference type="Proteomes" id="UP000004097">
    <property type="component" value="Unassembled WGS sequence"/>
</dbReference>
<dbReference type="GO" id="GO:0010181">
    <property type="term" value="F:FMN binding"/>
    <property type="evidence" value="ECO:0007669"/>
    <property type="project" value="InterPro"/>
</dbReference>
<evidence type="ECO:0000256" key="5">
    <source>
        <dbReference type="ARBA" id="ARBA00022630"/>
    </source>
</evidence>
<dbReference type="OrthoDB" id="3169476at2"/>
<dbReference type="InterPro" id="IPR050315">
    <property type="entry name" value="FAD-oxidoreductase_2"/>
</dbReference>
<evidence type="ECO:0000256" key="7">
    <source>
        <dbReference type="ARBA" id="ARBA00023002"/>
    </source>
</evidence>
<dbReference type="InterPro" id="IPR027477">
    <property type="entry name" value="Succ_DH/fumarate_Rdtase_cat_sf"/>
</dbReference>
<dbReference type="SMART" id="SM00900">
    <property type="entry name" value="FMN_bind"/>
    <property type="match status" value="1"/>
</dbReference>